<evidence type="ECO:0000256" key="2">
    <source>
        <dbReference type="ARBA" id="ARBA00022737"/>
    </source>
</evidence>
<dbReference type="InterPro" id="IPR015943">
    <property type="entry name" value="WD40/YVTN_repeat-like_dom_sf"/>
</dbReference>
<keyword evidence="5" id="KW-1185">Reference proteome</keyword>
<keyword evidence="1 3" id="KW-0853">WD repeat</keyword>
<feature type="repeat" description="WD" evidence="3">
    <location>
        <begin position="103"/>
        <end position="146"/>
    </location>
</feature>
<reference evidence="4 5" key="1">
    <citation type="submission" date="2014-04" db="EMBL/GenBank/DDBJ databases">
        <title>Evolutionary Origins and Diversification of the Mycorrhizal Mutualists.</title>
        <authorList>
            <consortium name="DOE Joint Genome Institute"/>
            <consortium name="Mycorrhizal Genomics Consortium"/>
            <person name="Kohler A."/>
            <person name="Kuo A."/>
            <person name="Nagy L.G."/>
            <person name="Floudas D."/>
            <person name="Copeland A."/>
            <person name="Barry K.W."/>
            <person name="Cichocki N."/>
            <person name="Veneault-Fourrey C."/>
            <person name="LaButti K."/>
            <person name="Lindquist E.A."/>
            <person name="Lipzen A."/>
            <person name="Lundell T."/>
            <person name="Morin E."/>
            <person name="Murat C."/>
            <person name="Riley R."/>
            <person name="Ohm R."/>
            <person name="Sun H."/>
            <person name="Tunlid A."/>
            <person name="Henrissat B."/>
            <person name="Grigoriev I.V."/>
            <person name="Hibbett D.S."/>
            <person name="Martin F."/>
        </authorList>
    </citation>
    <scope>NUCLEOTIDE SEQUENCE [LARGE SCALE GENOMIC DNA]</scope>
    <source>
        <strain evidence="4 5">Koide BX008</strain>
    </source>
</reference>
<gene>
    <name evidence="4" type="ORF">M378DRAFT_1044627</name>
</gene>
<dbReference type="PROSITE" id="PS50082">
    <property type="entry name" value="WD_REPEATS_2"/>
    <property type="match status" value="3"/>
</dbReference>
<dbReference type="Gene3D" id="2.130.10.10">
    <property type="entry name" value="YVTN repeat-like/Quinoprotein amine dehydrogenase"/>
    <property type="match status" value="1"/>
</dbReference>
<dbReference type="SMART" id="SM00320">
    <property type="entry name" value="WD40"/>
    <property type="match status" value="5"/>
</dbReference>
<dbReference type="OrthoDB" id="256303at2759"/>
<dbReference type="PRINTS" id="PR00320">
    <property type="entry name" value="GPROTEINBRPT"/>
</dbReference>
<sequence>MAAVAATHAGQVNDVEVPHPPTDSISSLAFSQTADYLATGSWDNSVRIYEVGSNMQAQCKAMHTQQGAVLSVCWNKDGDKVFSAGADNVGIMFDVATGQTTRVAQHDAPVKAIKWIDTRHSSILITGSWDKTIRYWDLRSPSPIATLTLPERCYSLDFEYPLMVVGTADRHIQYFEFTTGNPTLPTIQSTLKFQTRVVSCFRGSMNTSKTGFAVGSVEGRIAIQYTDPKECVNNYTFRCHRKDIIPKSKNETIVYPINDISFHPIQGTFTTCSSDGNIYFWDKDARMRKGGFSPASGPITSTTFNRNGSILAYAVSYDWHKGHSGMTANIPNKIFLHKCKDDEIRREIRRRR</sequence>
<dbReference type="EMBL" id="KN818224">
    <property type="protein sequence ID" value="KIL70488.1"/>
    <property type="molecule type" value="Genomic_DNA"/>
</dbReference>
<dbReference type="InterPro" id="IPR001680">
    <property type="entry name" value="WD40_rpt"/>
</dbReference>
<dbReference type="STRING" id="946122.A0A0C2XMX2"/>
<evidence type="ECO:0000256" key="1">
    <source>
        <dbReference type="ARBA" id="ARBA00022574"/>
    </source>
</evidence>
<dbReference type="HOGENOM" id="CLU_038526_1_0_1"/>
<proteinExistence type="predicted"/>
<evidence type="ECO:0000256" key="3">
    <source>
        <dbReference type="PROSITE-ProRule" id="PRU00221"/>
    </source>
</evidence>
<dbReference type="FunCoup" id="A0A0C2XMX2">
    <property type="interactions" value="1044"/>
</dbReference>
<feature type="repeat" description="WD" evidence="3">
    <location>
        <begin position="257"/>
        <end position="282"/>
    </location>
</feature>
<accession>A0A0C2XMX2</accession>
<feature type="repeat" description="WD" evidence="3">
    <location>
        <begin position="22"/>
        <end position="59"/>
    </location>
</feature>
<evidence type="ECO:0000313" key="5">
    <source>
        <dbReference type="Proteomes" id="UP000054549"/>
    </source>
</evidence>
<protein>
    <submittedName>
        <fullName evidence="4">Uncharacterized protein</fullName>
    </submittedName>
</protein>
<dbReference type="InterPro" id="IPR020472">
    <property type="entry name" value="WD40_PAC1"/>
</dbReference>
<dbReference type="InParanoid" id="A0A0C2XMX2"/>
<dbReference type="PANTHER" id="PTHR10971">
    <property type="entry name" value="MRNA EXPORT FACTOR AND BUB3"/>
    <property type="match status" value="1"/>
</dbReference>
<dbReference type="AlphaFoldDB" id="A0A0C2XMX2"/>
<dbReference type="SUPFAM" id="SSF50978">
    <property type="entry name" value="WD40 repeat-like"/>
    <property type="match status" value="1"/>
</dbReference>
<keyword evidence="2" id="KW-0677">Repeat</keyword>
<dbReference type="Pfam" id="PF00400">
    <property type="entry name" value="WD40"/>
    <property type="match status" value="4"/>
</dbReference>
<dbReference type="Proteomes" id="UP000054549">
    <property type="component" value="Unassembled WGS sequence"/>
</dbReference>
<dbReference type="PROSITE" id="PS50294">
    <property type="entry name" value="WD_REPEATS_REGION"/>
    <property type="match status" value="1"/>
</dbReference>
<name>A0A0C2XMX2_AMAMK</name>
<evidence type="ECO:0000313" key="4">
    <source>
        <dbReference type="EMBL" id="KIL70488.1"/>
    </source>
</evidence>
<organism evidence="4 5">
    <name type="scientific">Amanita muscaria (strain Koide BX008)</name>
    <dbReference type="NCBI Taxonomy" id="946122"/>
    <lineage>
        <taxon>Eukaryota</taxon>
        <taxon>Fungi</taxon>
        <taxon>Dikarya</taxon>
        <taxon>Basidiomycota</taxon>
        <taxon>Agaricomycotina</taxon>
        <taxon>Agaricomycetes</taxon>
        <taxon>Agaricomycetidae</taxon>
        <taxon>Agaricales</taxon>
        <taxon>Pluteineae</taxon>
        <taxon>Amanitaceae</taxon>
        <taxon>Amanita</taxon>
    </lineage>
</organism>
<dbReference type="InterPro" id="IPR036322">
    <property type="entry name" value="WD40_repeat_dom_sf"/>
</dbReference>